<dbReference type="SUPFAM" id="SSF55811">
    <property type="entry name" value="Nudix"/>
    <property type="match status" value="1"/>
</dbReference>
<evidence type="ECO:0000313" key="5">
    <source>
        <dbReference type="Proteomes" id="UP001147700"/>
    </source>
</evidence>
<protein>
    <submittedName>
        <fullName evidence="4">NUDIX hydrolase</fullName>
    </submittedName>
</protein>
<dbReference type="InterPro" id="IPR000086">
    <property type="entry name" value="NUDIX_hydrolase_dom"/>
</dbReference>
<dbReference type="PANTHER" id="PTHR11839:SF18">
    <property type="entry name" value="NUDIX HYDROLASE DOMAIN-CONTAINING PROTEIN"/>
    <property type="match status" value="1"/>
</dbReference>
<dbReference type="Proteomes" id="UP001147700">
    <property type="component" value="Unassembled WGS sequence"/>
</dbReference>
<keyword evidence="2 4" id="KW-0378">Hydrolase</keyword>
<dbReference type="CDD" id="cd03424">
    <property type="entry name" value="NUDIX_ADPRase_Nudt5_UGPPase_Nudt14"/>
    <property type="match status" value="1"/>
</dbReference>
<dbReference type="GO" id="GO:0016787">
    <property type="term" value="F:hydrolase activity"/>
    <property type="evidence" value="ECO:0007669"/>
    <property type="project" value="UniProtKB-KW"/>
</dbReference>
<proteinExistence type="predicted"/>
<organism evidence="4 5">
    <name type="scientific">Solirubrobacter deserti</name>
    <dbReference type="NCBI Taxonomy" id="2282478"/>
    <lineage>
        <taxon>Bacteria</taxon>
        <taxon>Bacillati</taxon>
        <taxon>Actinomycetota</taxon>
        <taxon>Thermoleophilia</taxon>
        <taxon>Solirubrobacterales</taxon>
        <taxon>Solirubrobacteraceae</taxon>
        <taxon>Solirubrobacter</taxon>
    </lineage>
</organism>
<gene>
    <name evidence="4" type="ORF">OJ962_23770</name>
</gene>
<sequence>MSSRFERIANETIFEGKFFDVERGTFRHEDGEEVKRELVTHPGAVGVVVLDGEQLVFVRQPREAVGVPDLLEIVAGKLDEEGEDPLDTAKRELAEEIGKQASEWESLGSFFTTPGFTNEEIHLFLATGISDVDERPEVHENERIDVEIRPLSELDEVLASNTDSKTLIALYRFRDRMNR</sequence>
<dbReference type="InterPro" id="IPR015797">
    <property type="entry name" value="NUDIX_hydrolase-like_dom_sf"/>
</dbReference>
<comment type="caution">
    <text evidence="4">The sequence shown here is derived from an EMBL/GenBank/DDBJ whole genome shotgun (WGS) entry which is preliminary data.</text>
</comment>
<reference evidence="4" key="1">
    <citation type="submission" date="2022-10" db="EMBL/GenBank/DDBJ databases">
        <title>The WGS of Solirubrobacter sp. CPCC 204708.</title>
        <authorList>
            <person name="Jiang Z."/>
        </authorList>
    </citation>
    <scope>NUCLEOTIDE SEQUENCE</scope>
    <source>
        <strain evidence="4">CPCC 204708</strain>
    </source>
</reference>
<dbReference type="Pfam" id="PF00293">
    <property type="entry name" value="NUDIX"/>
    <property type="match status" value="1"/>
</dbReference>
<keyword evidence="5" id="KW-1185">Reference proteome</keyword>
<name>A0ABT4RPT3_9ACTN</name>
<dbReference type="RefSeq" id="WP_202954246.1">
    <property type="nucleotide sequence ID" value="NZ_JAPCID010000041.1"/>
</dbReference>
<dbReference type="Gene3D" id="3.90.79.10">
    <property type="entry name" value="Nucleoside Triphosphate Pyrophosphohydrolase"/>
    <property type="match status" value="1"/>
</dbReference>
<comment type="cofactor">
    <cofactor evidence="1">
        <name>Mg(2+)</name>
        <dbReference type="ChEBI" id="CHEBI:18420"/>
    </cofactor>
</comment>
<accession>A0ABT4RPT3</accession>
<dbReference type="PANTHER" id="PTHR11839">
    <property type="entry name" value="UDP/ADP-SUGAR PYROPHOSPHATASE"/>
    <property type="match status" value="1"/>
</dbReference>
<evidence type="ECO:0000256" key="1">
    <source>
        <dbReference type="ARBA" id="ARBA00001946"/>
    </source>
</evidence>
<evidence type="ECO:0000256" key="2">
    <source>
        <dbReference type="ARBA" id="ARBA00022801"/>
    </source>
</evidence>
<evidence type="ECO:0000259" key="3">
    <source>
        <dbReference type="PROSITE" id="PS51462"/>
    </source>
</evidence>
<feature type="domain" description="Nudix hydrolase" evidence="3">
    <location>
        <begin position="40"/>
        <end position="171"/>
    </location>
</feature>
<dbReference type="PROSITE" id="PS51462">
    <property type="entry name" value="NUDIX"/>
    <property type="match status" value="1"/>
</dbReference>
<dbReference type="EMBL" id="JAPCID010000041">
    <property type="protein sequence ID" value="MDA0140537.1"/>
    <property type="molecule type" value="Genomic_DNA"/>
</dbReference>
<evidence type="ECO:0000313" key="4">
    <source>
        <dbReference type="EMBL" id="MDA0140537.1"/>
    </source>
</evidence>